<organism evidence="1 2">
    <name type="scientific">Pseudolysobacter antarcticus</name>
    <dbReference type="NCBI Taxonomy" id="2511995"/>
    <lineage>
        <taxon>Bacteria</taxon>
        <taxon>Pseudomonadati</taxon>
        <taxon>Pseudomonadota</taxon>
        <taxon>Gammaproteobacteria</taxon>
        <taxon>Lysobacterales</taxon>
        <taxon>Rhodanobacteraceae</taxon>
        <taxon>Pseudolysobacter</taxon>
    </lineage>
</organism>
<dbReference type="Proteomes" id="UP000291562">
    <property type="component" value="Chromosome"/>
</dbReference>
<proteinExistence type="predicted"/>
<evidence type="ECO:0000313" key="2">
    <source>
        <dbReference type="Proteomes" id="UP000291562"/>
    </source>
</evidence>
<reference evidence="1 2" key="1">
    <citation type="submission" date="2019-01" db="EMBL/GenBank/DDBJ databases">
        <title>Pseudolysobacter antarctica gen. nov., sp. nov., isolated from Fildes Peninsula, Antarctica.</title>
        <authorList>
            <person name="Wei Z."/>
            <person name="Peng F."/>
        </authorList>
    </citation>
    <scope>NUCLEOTIDE SEQUENCE [LARGE SCALE GENOMIC DNA]</scope>
    <source>
        <strain evidence="1 2">AQ6-296</strain>
    </source>
</reference>
<protein>
    <submittedName>
        <fullName evidence="1">Arginase</fullName>
    </submittedName>
</protein>
<accession>A0A411HQ23</accession>
<keyword evidence="2" id="KW-1185">Reference proteome</keyword>
<dbReference type="SUPFAM" id="SSF52768">
    <property type="entry name" value="Arginase/deacetylase"/>
    <property type="match status" value="1"/>
</dbReference>
<gene>
    <name evidence="1" type="ORF">ELE36_05590</name>
</gene>
<dbReference type="EMBL" id="CP035704">
    <property type="protein sequence ID" value="QBB72577.1"/>
    <property type="molecule type" value="Genomic_DNA"/>
</dbReference>
<dbReference type="Gene3D" id="3.40.800.10">
    <property type="entry name" value="Ureohydrolase domain"/>
    <property type="match status" value="1"/>
</dbReference>
<name>A0A411HQ23_9GAMM</name>
<dbReference type="AlphaFoldDB" id="A0A411HQ23"/>
<dbReference type="KEGG" id="xbc:ELE36_05590"/>
<dbReference type="InterPro" id="IPR023696">
    <property type="entry name" value="Ureohydrolase_dom_sf"/>
</dbReference>
<dbReference type="OrthoDB" id="8770139at2"/>
<evidence type="ECO:0000313" key="1">
    <source>
        <dbReference type="EMBL" id="QBB72577.1"/>
    </source>
</evidence>
<sequence length="305" mass="34141">MQLLNLDDSLTAQSSLRDAAPWDSVRTLDLRDLGPRLRLWSRVKTIALLRQRLNDAGDLPGPSITLIGSGDFHHLATLLMARAREPFTLIHFDNHPDWVRLAPRWHCGSWINQALKLPNVAKIITLGVCSDDLVRPDLKGGNLPALERGALDLYPWSHAPSKVWRRVADGPGRHFLDGHIHWQNLAEADLDQQLAAIIRQIPTETIWITIDKDVLAEEDVVTNWDQGQMRLPSLLRMIELIGAAKRILGADICGEYAAPNFSNALKRFEVRMDQPQRGDVAAMLKQNESVNRLLLATIQTAAGAR</sequence>